<gene>
    <name evidence="2" type="ORF">GQ602_005420</name>
</gene>
<reference evidence="2 3" key="1">
    <citation type="journal article" date="2020" name="G3 (Bethesda)">
        <title>Genetic Underpinnings of Host Manipulation by Ophiocordyceps as Revealed by Comparative Transcriptomics.</title>
        <authorList>
            <person name="Will I."/>
            <person name="Das B."/>
            <person name="Trinh T."/>
            <person name="Brachmann A."/>
            <person name="Ohm R.A."/>
            <person name="de Bekker C."/>
        </authorList>
    </citation>
    <scope>NUCLEOTIDE SEQUENCE [LARGE SCALE GENOMIC DNA]</scope>
    <source>
        <strain evidence="2 3">EC05</strain>
    </source>
</reference>
<evidence type="ECO:0008006" key="4">
    <source>
        <dbReference type="Google" id="ProtNLM"/>
    </source>
</evidence>
<feature type="compositionally biased region" description="Basic and acidic residues" evidence="1">
    <location>
        <begin position="587"/>
        <end position="597"/>
    </location>
</feature>
<feature type="region of interest" description="Disordered" evidence="1">
    <location>
        <begin position="208"/>
        <end position="236"/>
    </location>
</feature>
<dbReference type="OrthoDB" id="4926256at2759"/>
<feature type="compositionally biased region" description="Polar residues" evidence="1">
    <location>
        <begin position="598"/>
        <end position="611"/>
    </location>
</feature>
<feature type="region of interest" description="Disordered" evidence="1">
    <location>
        <begin position="847"/>
        <end position="879"/>
    </location>
</feature>
<feature type="region of interest" description="Disordered" evidence="1">
    <location>
        <begin position="573"/>
        <end position="616"/>
    </location>
</feature>
<feature type="compositionally biased region" description="Polar residues" evidence="1">
    <location>
        <begin position="208"/>
        <end position="228"/>
    </location>
</feature>
<evidence type="ECO:0000256" key="1">
    <source>
        <dbReference type="SAM" id="MobiDB-lite"/>
    </source>
</evidence>
<feature type="region of interest" description="Disordered" evidence="1">
    <location>
        <begin position="254"/>
        <end position="286"/>
    </location>
</feature>
<evidence type="ECO:0000313" key="2">
    <source>
        <dbReference type="EMBL" id="KAF4584047.1"/>
    </source>
</evidence>
<feature type="compositionally biased region" description="Basic and acidic residues" evidence="1">
    <location>
        <begin position="742"/>
        <end position="755"/>
    </location>
</feature>
<name>A0A8H4Q3B7_9HYPO</name>
<feature type="region of interest" description="Disordered" evidence="1">
    <location>
        <begin position="731"/>
        <end position="790"/>
    </location>
</feature>
<dbReference type="AlphaFoldDB" id="A0A8H4Q3B7"/>
<dbReference type="SUPFAM" id="SSF48452">
    <property type="entry name" value="TPR-like"/>
    <property type="match status" value="1"/>
</dbReference>
<protein>
    <recommendedName>
        <fullName evidence="4">Fungal N-terminal domain-containing protein</fullName>
    </recommendedName>
</protein>
<dbReference type="InterPro" id="IPR011990">
    <property type="entry name" value="TPR-like_helical_dom_sf"/>
</dbReference>
<accession>A0A8H4Q3B7</accession>
<organism evidence="2 3">
    <name type="scientific">Ophiocordyceps camponoti-floridani</name>
    <dbReference type="NCBI Taxonomy" id="2030778"/>
    <lineage>
        <taxon>Eukaryota</taxon>
        <taxon>Fungi</taxon>
        <taxon>Dikarya</taxon>
        <taxon>Ascomycota</taxon>
        <taxon>Pezizomycotina</taxon>
        <taxon>Sordariomycetes</taxon>
        <taxon>Hypocreomycetidae</taxon>
        <taxon>Hypocreales</taxon>
        <taxon>Ophiocordycipitaceae</taxon>
        <taxon>Ophiocordyceps</taxon>
    </lineage>
</organism>
<sequence>MDPLSISASAVSIGQLVAVVSKSLYDFTKHAINAETEVDTLRSELSTLTGNLSSIAKTLRRCRPTPSRAPVENHVLAQGDLALDHCAATLNKLKDFLERVGTPSSGGLWRVKAAFNFSVHGKELEGYRTEISKSNAGLQTMLSVLNVSLSLQAHHSNSRILAALDKLKASVDETKRKSQHPTKANMADDLLSINLRKLADAATRYHSDASTTAGSVRDQNSVVSSTPGGSVYGGMNTMTPTAYKRLKDYISKDEYVDPRHRGNGRSPTEASAPDSPPDTLIDSEDGRERAQGSILNGWRVKLQVHKVELYEELALKCMMMRDFIGAIQFLEAAISESRQAHRAVSIKTHIRLALCHLFNHDREKVLRLIVVLPLDTEVCNLMHALALTYLAECAFDQARVWAEKAFCTKQELLGEKDVETIESQWLLAKIYEISGDIICFMALKRSMPKDIEFEYSHPRDELAFIVKHTKLLPEELISFQDSMPDMAELDVGGPCNAANTPEQAYDPVIASLRRQELLDMDTSKEVVFSPEPVEIIPDGSFIHSDQITTPQVRRGITRRFAQMLRPRPILRAVSDPPRRAGTTTTAEPKREDSEIMSRSKTLQKSKLSPSHLNVPRETVRKTRSSENWKLSEDVQEFLKVAEPEPLPKVLVDVRRVEEVVRQHEDFHRRRQAAFHRQRHAAFLAERARGLQYFYDSHHPTPAQTLGALHSFGPAELPDTGLKRGLDLDEAVSGLSSKPRGSHGGETDGIRPERVQESSQPEGKGEVGAEARDDEAEPSVSPLATDAKDDANTSIALDGNSINMVVSKDNSINAVGTKDNYIKPFSQDAQSDDENEIVYSTSPAGIVITINDTDSPNSTEEDHPPQPPSPSTAPYVAESPVESESLSDWWEEYLARREVNRDITMKQRSPYNSFRKAVSLKPLFATRILPQATLQRHNQPHLPPIHLHPLNLNLNLTINSSLSTSSISQHSTHILTSNTMATCRPSRDARLASLNLQYPLWLFDVDQGPWPRKHVDILPGSRPAKITGWYAWPWEYGTGLKRVNDELPDNVTDTSKEGAKPPAAVQPLLDQLRYDDHFQPDTFRVVFEDGSGRSSRDLSEFVFDKNAKGYVAPARILRVERKWDQVPVWDRETGEALFQSESLANMAYGIASLVHNDEELVHAAGVKSTDDGSSIRKAEFQLLDDESYVKGIVYPRRWQKERGLALNLGPDSDWNKSRLAGTLLEGRPWSEVEEFYRDERGGPLL</sequence>
<evidence type="ECO:0000313" key="3">
    <source>
        <dbReference type="Proteomes" id="UP000562929"/>
    </source>
</evidence>
<comment type="caution">
    <text evidence="2">The sequence shown here is derived from an EMBL/GenBank/DDBJ whole genome shotgun (WGS) entry which is preliminary data.</text>
</comment>
<dbReference type="EMBL" id="JAACLJ010000006">
    <property type="protein sequence ID" value="KAF4584047.1"/>
    <property type="molecule type" value="Genomic_DNA"/>
</dbReference>
<dbReference type="Proteomes" id="UP000562929">
    <property type="component" value="Unassembled WGS sequence"/>
</dbReference>
<proteinExistence type="predicted"/>
<keyword evidence="3" id="KW-1185">Reference proteome</keyword>